<keyword evidence="8" id="KW-1185">Reference proteome</keyword>
<evidence type="ECO:0000256" key="2">
    <source>
        <dbReference type="ARBA" id="ARBA00022475"/>
    </source>
</evidence>
<sequence length="225" mass="24090">MYGRPARGRPARMKEMQVVDLQTLGTFVVIMVGLFLVPGPAVLLVLSRTAQGGRRAGVMTSIGVAIGDFLHAIAAAAGLSALLMTSALAFNAVKYVGAAYLFHLGWRAWREPAGDARLPVLAGVTPMRACLQAVVTELLNPKTALFFIAFLPQFVHPERGQAFLQFLELGLVFAVGGALYTVLLVMALRPLRHLLGRLPALRRLQGKLIGTLLIGLGLKVAAQSR</sequence>
<keyword evidence="5 6" id="KW-0472">Membrane</keyword>
<dbReference type="Pfam" id="PF01810">
    <property type="entry name" value="LysE"/>
    <property type="match status" value="1"/>
</dbReference>
<evidence type="ECO:0000313" key="8">
    <source>
        <dbReference type="Proteomes" id="UP000031838"/>
    </source>
</evidence>
<dbReference type="PANTHER" id="PTHR30086:SF20">
    <property type="entry name" value="ARGININE EXPORTER PROTEIN ARGO-RELATED"/>
    <property type="match status" value="1"/>
</dbReference>
<dbReference type="Proteomes" id="UP000031838">
    <property type="component" value="Chromosome 2"/>
</dbReference>
<reference evidence="7 8" key="2">
    <citation type="journal article" date="2016" name="Appl. Microbiol. Biotechnol.">
        <title>Mutations improving production and secretion of extracellular lipase by Burkholderia glumae PG1.</title>
        <authorList>
            <person name="Knapp A."/>
            <person name="Voget S."/>
            <person name="Gao R."/>
            <person name="Zaburannyi N."/>
            <person name="Krysciak D."/>
            <person name="Breuer M."/>
            <person name="Hauer B."/>
            <person name="Streit W.R."/>
            <person name="Muller R."/>
            <person name="Daniel R."/>
            <person name="Jaeger K.E."/>
        </authorList>
    </citation>
    <scope>NUCLEOTIDE SEQUENCE [LARGE SCALE GENOMIC DNA]</scope>
    <source>
        <strain evidence="7 8">PG1</strain>
    </source>
</reference>
<evidence type="ECO:0000313" key="7">
    <source>
        <dbReference type="EMBL" id="AJK48958.1"/>
    </source>
</evidence>
<evidence type="ECO:0000256" key="1">
    <source>
        <dbReference type="ARBA" id="ARBA00004651"/>
    </source>
</evidence>
<comment type="subcellular location">
    <subcellularLocation>
        <location evidence="1">Cell membrane</location>
        <topology evidence="1">Multi-pass membrane protein</topology>
    </subcellularLocation>
</comment>
<organism evidence="7 8">
    <name type="scientific">Burkholderia plantarii</name>
    <dbReference type="NCBI Taxonomy" id="41899"/>
    <lineage>
        <taxon>Bacteria</taxon>
        <taxon>Pseudomonadati</taxon>
        <taxon>Pseudomonadota</taxon>
        <taxon>Betaproteobacteria</taxon>
        <taxon>Burkholderiales</taxon>
        <taxon>Burkholderiaceae</taxon>
        <taxon>Burkholderia</taxon>
    </lineage>
</organism>
<evidence type="ECO:0000256" key="3">
    <source>
        <dbReference type="ARBA" id="ARBA00022692"/>
    </source>
</evidence>
<keyword evidence="3 6" id="KW-0812">Transmembrane</keyword>
<keyword evidence="4 6" id="KW-1133">Transmembrane helix</keyword>
<reference evidence="8" key="1">
    <citation type="submission" date="2011-03" db="EMBL/GenBank/DDBJ databases">
        <authorList>
            <person name="Voget S."/>
            <person name="Streit W.R."/>
            <person name="Jaeger K.E."/>
            <person name="Daniel R."/>
        </authorList>
    </citation>
    <scope>NUCLEOTIDE SEQUENCE [LARGE SCALE GENOMIC DNA]</scope>
    <source>
        <strain evidence="8">PG1</strain>
    </source>
</reference>
<feature type="transmembrane region" description="Helical" evidence="6">
    <location>
        <begin position="24"/>
        <end position="46"/>
    </location>
</feature>
<feature type="transmembrane region" description="Helical" evidence="6">
    <location>
        <begin position="88"/>
        <end position="109"/>
    </location>
</feature>
<keyword evidence="2" id="KW-1003">Cell membrane</keyword>
<dbReference type="InterPro" id="IPR001123">
    <property type="entry name" value="LeuE-type"/>
</dbReference>
<evidence type="ECO:0000256" key="4">
    <source>
        <dbReference type="ARBA" id="ARBA00022989"/>
    </source>
</evidence>
<dbReference type="PANTHER" id="PTHR30086">
    <property type="entry name" value="ARGININE EXPORTER PROTEIN ARGO"/>
    <property type="match status" value="1"/>
</dbReference>
<protein>
    <submittedName>
        <fullName evidence="7">Uncharacterized protein</fullName>
    </submittedName>
</protein>
<dbReference type="HOGENOM" id="CLU_079569_3_2_4"/>
<feature type="transmembrane region" description="Helical" evidence="6">
    <location>
        <begin position="163"/>
        <end position="188"/>
    </location>
</feature>
<proteinExistence type="predicted"/>
<feature type="transmembrane region" description="Helical" evidence="6">
    <location>
        <begin position="58"/>
        <end position="82"/>
    </location>
</feature>
<dbReference type="EMBL" id="CP002581">
    <property type="protein sequence ID" value="AJK48958.1"/>
    <property type="molecule type" value="Genomic_DNA"/>
</dbReference>
<evidence type="ECO:0000256" key="6">
    <source>
        <dbReference type="SAM" id="Phobius"/>
    </source>
</evidence>
<dbReference type="GO" id="GO:0005886">
    <property type="term" value="C:plasma membrane"/>
    <property type="evidence" value="ECO:0007669"/>
    <property type="project" value="UniProtKB-SubCell"/>
</dbReference>
<evidence type="ECO:0000256" key="5">
    <source>
        <dbReference type="ARBA" id="ARBA00023136"/>
    </source>
</evidence>
<accession>A0A0B6S006</accession>
<dbReference type="PIRSF" id="PIRSF006324">
    <property type="entry name" value="LeuE"/>
    <property type="match status" value="1"/>
</dbReference>
<dbReference type="KEGG" id="bgp:BGL_2c08800"/>
<dbReference type="AlphaFoldDB" id="A0A0B6S006"/>
<name>A0A0B6S006_BURPL</name>
<dbReference type="GO" id="GO:0015171">
    <property type="term" value="F:amino acid transmembrane transporter activity"/>
    <property type="evidence" value="ECO:0007669"/>
    <property type="project" value="TreeGrafter"/>
</dbReference>
<gene>
    <name evidence="7" type="ORF">BGL_2c08800</name>
</gene>